<comment type="subcellular location">
    <subcellularLocation>
        <location evidence="1">Nucleus</location>
    </subcellularLocation>
</comment>
<dbReference type="GO" id="GO:0006402">
    <property type="term" value="P:mRNA catabolic process"/>
    <property type="evidence" value="ECO:0007669"/>
    <property type="project" value="TreeGrafter"/>
</dbReference>
<name>A0A7R9QMF4_9ACAR</name>
<dbReference type="GO" id="GO:1990174">
    <property type="term" value="F:phosphodiesterase decapping endonuclease activity"/>
    <property type="evidence" value="ECO:0007669"/>
    <property type="project" value="TreeGrafter"/>
</dbReference>
<dbReference type="GO" id="GO:0005634">
    <property type="term" value="C:nucleus"/>
    <property type="evidence" value="ECO:0007669"/>
    <property type="project" value="UniProtKB-SubCell"/>
</dbReference>
<dbReference type="GO" id="GO:0030515">
    <property type="term" value="F:snoRNA binding"/>
    <property type="evidence" value="ECO:0007669"/>
    <property type="project" value="TreeGrafter"/>
</dbReference>
<dbReference type="AlphaFoldDB" id="A0A7R9QMF4"/>
<organism evidence="4">
    <name type="scientific">Oppiella nova</name>
    <dbReference type="NCBI Taxonomy" id="334625"/>
    <lineage>
        <taxon>Eukaryota</taxon>
        <taxon>Metazoa</taxon>
        <taxon>Ecdysozoa</taxon>
        <taxon>Arthropoda</taxon>
        <taxon>Chelicerata</taxon>
        <taxon>Arachnida</taxon>
        <taxon>Acari</taxon>
        <taxon>Acariformes</taxon>
        <taxon>Sarcoptiformes</taxon>
        <taxon>Oribatida</taxon>
        <taxon>Brachypylina</taxon>
        <taxon>Oppioidea</taxon>
        <taxon>Oppiidae</taxon>
        <taxon>Oppiella</taxon>
    </lineage>
</organism>
<dbReference type="EMBL" id="CAJPVJ010003764">
    <property type="protein sequence ID" value="CAG2167927.1"/>
    <property type="molecule type" value="Genomic_DNA"/>
</dbReference>
<proteinExistence type="predicted"/>
<dbReference type="SUPFAM" id="SSF55811">
    <property type="entry name" value="Nudix"/>
    <property type="match status" value="1"/>
</dbReference>
<evidence type="ECO:0000256" key="3">
    <source>
        <dbReference type="ARBA" id="ARBA00023242"/>
    </source>
</evidence>
<keyword evidence="2" id="KW-0694">RNA-binding</keyword>
<dbReference type="Gene3D" id="3.90.79.10">
    <property type="entry name" value="Nucleoside Triphosphate Pyrophosphohydrolase"/>
    <property type="match status" value="1"/>
</dbReference>
<keyword evidence="5" id="KW-1185">Reference proteome</keyword>
<dbReference type="PANTHER" id="PTHR31699:SF1">
    <property type="entry name" value="U8 SNORNA-DECAPPING ENZYME"/>
    <property type="match status" value="1"/>
</dbReference>
<evidence type="ECO:0000256" key="1">
    <source>
        <dbReference type="ARBA" id="ARBA00004123"/>
    </source>
</evidence>
<dbReference type="InterPro" id="IPR015797">
    <property type="entry name" value="NUDIX_hydrolase-like_dom_sf"/>
</dbReference>
<reference evidence="4" key="1">
    <citation type="submission" date="2020-11" db="EMBL/GenBank/DDBJ databases">
        <authorList>
            <person name="Tran Van P."/>
        </authorList>
    </citation>
    <scope>NUCLEOTIDE SEQUENCE</scope>
</reference>
<dbReference type="InterPro" id="IPR054754">
    <property type="entry name" value="NudT16"/>
</dbReference>
<dbReference type="Proteomes" id="UP000728032">
    <property type="component" value="Unassembled WGS sequence"/>
</dbReference>
<dbReference type="OrthoDB" id="5950381at2759"/>
<evidence type="ECO:0008006" key="6">
    <source>
        <dbReference type="Google" id="ProtNLM"/>
    </source>
</evidence>
<dbReference type="GO" id="GO:0016077">
    <property type="term" value="P:sno(s)RNA catabolic process"/>
    <property type="evidence" value="ECO:0007669"/>
    <property type="project" value="TreeGrafter"/>
</dbReference>
<dbReference type="Pfam" id="PF22327">
    <property type="entry name" value="Nudt16-like"/>
    <property type="match status" value="2"/>
</dbReference>
<gene>
    <name evidence="4" type="ORF">ONB1V03_LOCUS7421</name>
</gene>
<evidence type="ECO:0000313" key="5">
    <source>
        <dbReference type="Proteomes" id="UP000728032"/>
    </source>
</evidence>
<dbReference type="EMBL" id="OC918589">
    <property type="protein sequence ID" value="CAD7649692.1"/>
    <property type="molecule type" value="Genomic_DNA"/>
</dbReference>
<accession>A0A7R9QMF4</accession>
<keyword evidence="3" id="KW-0539">Nucleus</keyword>
<sequence>MSSPALTSGVQYIPISLEESISMTGCRHASHCLLYTSANSSRVVYGLIQLTDNGELGCPGGQVDVEDVTVDDIIDATNRELEEEINYHLNGVTREDWICSHREDNPPYIQHFFAKELTGDELIQLERTHMNAQHFPSESLGLFRVPIGGSDKKFMTNFLRQRFAGNARQQIIETIHKLSLVSPEDQVWMESIESTGDLLVNNSVVNSGIEVKALLRADLEVQYNDEKVDITYGLMAVTDDGLFDFIGTHYTESDDKNSMIETLITSLDKDLGADWLPIDCKSNAIHLSLDNDSSHVFSVHLNAKQFTQIETHFTECEGFGHKFYGIIRIPFPTRGSTHKPDSVNRFFRGAMSDMSAHRMAAQVVDPSVGWDAVGPVDDCLPKRQVFSEFQ</sequence>
<evidence type="ECO:0000256" key="2">
    <source>
        <dbReference type="ARBA" id="ARBA00022884"/>
    </source>
</evidence>
<evidence type="ECO:0000313" key="4">
    <source>
        <dbReference type="EMBL" id="CAD7649692.1"/>
    </source>
</evidence>
<dbReference type="PANTHER" id="PTHR31699">
    <property type="entry name" value="NUDIX T16 FAMILY MEMBER"/>
    <property type="match status" value="1"/>
</dbReference>
<protein>
    <recommendedName>
        <fullName evidence="6">Nudix hydrolase domain-containing protein</fullName>
    </recommendedName>
</protein>